<dbReference type="AlphaFoldDB" id="A6HND1"/>
<dbReference type="InterPro" id="IPR051659">
    <property type="entry name" value="Serine_Protease_S1-Domain"/>
</dbReference>
<evidence type="ECO:0000259" key="7">
    <source>
        <dbReference type="Pfam" id="PF00089"/>
    </source>
</evidence>
<name>A6HND1_RAT</name>
<dbReference type="SUPFAM" id="SSF50494">
    <property type="entry name" value="Trypsin-like serine proteases"/>
    <property type="match status" value="1"/>
</dbReference>
<keyword evidence="2" id="KW-0964">Secreted</keyword>
<proteinExistence type="predicted"/>
<keyword evidence="3" id="KW-0732">Signal</keyword>
<protein>
    <submittedName>
        <fullName evidence="8">Coagulation factor II, isoform CRA_b</fullName>
    </submittedName>
</protein>
<dbReference type="OrthoDB" id="6380398at2759"/>
<evidence type="ECO:0000313" key="8">
    <source>
        <dbReference type="EMBL" id="EDL79532.1"/>
    </source>
</evidence>
<gene>
    <name evidence="8 10" type="primary">F2</name>
    <name evidence="8" type="ORF">rCG_27251</name>
</gene>
<evidence type="ECO:0000256" key="3">
    <source>
        <dbReference type="ARBA" id="ARBA00022729"/>
    </source>
</evidence>
<evidence type="ECO:0000256" key="1">
    <source>
        <dbReference type="ARBA" id="ARBA00004613"/>
    </source>
</evidence>
<dbReference type="PANTHER" id="PTHR24254">
    <property type="entry name" value="PROTHROMBIN"/>
    <property type="match status" value="1"/>
</dbReference>
<dbReference type="RGD" id="61996">
    <property type="gene designation" value="F2"/>
</dbReference>
<keyword evidence="5" id="KW-1015">Disulfide bond</keyword>
<feature type="domain" description="Peptidase S1" evidence="7">
    <location>
        <begin position="10"/>
        <end position="40"/>
    </location>
</feature>
<dbReference type="EMBL" id="CH473949">
    <property type="protein sequence ID" value="EDL79532.1"/>
    <property type="molecule type" value="Genomic_DNA"/>
</dbReference>
<keyword evidence="4" id="KW-0677">Repeat</keyword>
<organism evidence="8 9">
    <name type="scientific">Rattus norvegicus</name>
    <name type="common">Rat</name>
    <dbReference type="NCBI Taxonomy" id="10116"/>
    <lineage>
        <taxon>Eukaryota</taxon>
        <taxon>Metazoa</taxon>
        <taxon>Chordata</taxon>
        <taxon>Craniata</taxon>
        <taxon>Vertebrata</taxon>
        <taxon>Euteleostomi</taxon>
        <taxon>Mammalia</taxon>
        <taxon>Eutheria</taxon>
        <taxon>Euarchontoglires</taxon>
        <taxon>Glires</taxon>
        <taxon>Rodentia</taxon>
        <taxon>Myomorpha</taxon>
        <taxon>Muroidea</taxon>
        <taxon>Muridae</taxon>
        <taxon>Murinae</taxon>
        <taxon>Rattus</taxon>
    </lineage>
</organism>
<evidence type="ECO:0000256" key="2">
    <source>
        <dbReference type="ARBA" id="ARBA00022525"/>
    </source>
</evidence>
<evidence type="ECO:0000313" key="10">
    <source>
        <dbReference type="RGD" id="61996"/>
    </source>
</evidence>
<comment type="subcellular location">
    <subcellularLocation>
        <location evidence="1">Secreted</location>
    </subcellularLocation>
</comment>
<dbReference type="Pfam" id="PF00089">
    <property type="entry name" value="Trypsin"/>
    <property type="match status" value="1"/>
</dbReference>
<keyword evidence="6" id="KW-0325">Glycoprotein</keyword>
<dbReference type="Gene3D" id="2.40.10.10">
    <property type="entry name" value="Trypsin-like serine proteases"/>
    <property type="match status" value="1"/>
</dbReference>
<dbReference type="GO" id="GO:0006508">
    <property type="term" value="P:proteolysis"/>
    <property type="evidence" value="ECO:0007669"/>
    <property type="project" value="InterPro"/>
</dbReference>
<dbReference type="FunFam" id="2.40.10.10:FF:000054">
    <property type="entry name" value="Complement C1r subcomponent"/>
    <property type="match status" value="1"/>
</dbReference>
<evidence type="ECO:0000256" key="4">
    <source>
        <dbReference type="ARBA" id="ARBA00022737"/>
    </source>
</evidence>
<dbReference type="GO" id="GO:0005576">
    <property type="term" value="C:extracellular region"/>
    <property type="evidence" value="ECO:0007669"/>
    <property type="project" value="UniProtKB-SubCell"/>
</dbReference>
<evidence type="ECO:0000313" key="9">
    <source>
        <dbReference type="Proteomes" id="UP000234681"/>
    </source>
</evidence>
<dbReference type="InterPro" id="IPR009003">
    <property type="entry name" value="Peptidase_S1_PA"/>
</dbReference>
<reference evidence="9" key="1">
    <citation type="submission" date="2005-09" db="EMBL/GenBank/DDBJ databases">
        <authorList>
            <person name="Mural R.J."/>
            <person name="Li P.W."/>
            <person name="Adams M.D."/>
            <person name="Amanatides P.G."/>
            <person name="Baden-Tillson H."/>
            <person name="Barnstead M."/>
            <person name="Chin S.H."/>
            <person name="Dew I."/>
            <person name="Evans C.A."/>
            <person name="Ferriera S."/>
            <person name="Flanigan M."/>
            <person name="Fosler C."/>
            <person name="Glodek A."/>
            <person name="Gu Z."/>
            <person name="Holt R.A."/>
            <person name="Jennings D."/>
            <person name="Kraft C.L."/>
            <person name="Lu F."/>
            <person name="Nguyen T."/>
            <person name="Nusskern D.R."/>
            <person name="Pfannkoch C.M."/>
            <person name="Sitter C."/>
            <person name="Sutton G.G."/>
            <person name="Venter J.C."/>
            <person name="Wang Z."/>
            <person name="Woodage T."/>
            <person name="Zheng X.H."/>
            <person name="Zhong F."/>
        </authorList>
    </citation>
    <scope>NUCLEOTIDE SEQUENCE [LARGE SCALE GENOMIC DNA]</scope>
    <source>
        <strain>BN</strain>
        <strain evidence="9">Sprague-Dawley</strain>
    </source>
</reference>
<dbReference type="PANTHER" id="PTHR24254:SF10">
    <property type="entry name" value="PROTHROMBIN"/>
    <property type="match status" value="1"/>
</dbReference>
<evidence type="ECO:0000256" key="5">
    <source>
        <dbReference type="ARBA" id="ARBA00023157"/>
    </source>
</evidence>
<dbReference type="GO" id="GO:0004252">
    <property type="term" value="F:serine-type endopeptidase activity"/>
    <property type="evidence" value="ECO:0007669"/>
    <property type="project" value="InterPro"/>
</dbReference>
<dbReference type="InterPro" id="IPR001254">
    <property type="entry name" value="Trypsin_dom"/>
</dbReference>
<accession>A6HND1</accession>
<sequence length="48" mass="5992">MKSPYNHRWYQMGIVSWGEGCDRNGKYGFYTHVFRLKRWMQKVIDQHR</sequence>
<dbReference type="InterPro" id="IPR043504">
    <property type="entry name" value="Peptidase_S1_PA_chymotrypsin"/>
</dbReference>
<dbReference type="Proteomes" id="UP000234681">
    <property type="component" value="Chromosome 3"/>
</dbReference>
<evidence type="ECO:0000256" key="6">
    <source>
        <dbReference type="ARBA" id="ARBA00023180"/>
    </source>
</evidence>